<dbReference type="InterPro" id="IPR004360">
    <property type="entry name" value="Glyas_Fos-R_dOase_dom"/>
</dbReference>
<sequence>MPEVTAIPPGFPAWTDLGTPDLEASRRFYCGLFGWYVYELAIPGRNDYLMFTLADIGGPEVAGMQELADDTQPPSWTCFFRSDDIDASLAVVEAEGGRVLVEPSDVAHLGRFAVCMDSQGAEFALWLPFDRSVGAGVADEPSARCWVELACEDIEEARHFYGKVFGWDAVERQYLAGGAPYTNWRVGDWSLGGMVKLDDRFPPDFTAHWIPYFWVTDPVAATEKAVDLGARVLLPPTEVGPGRFSVLIDPTGARLGLFTPAPGRRPSIPPDDPGRGGGRGA</sequence>
<protein>
    <recommendedName>
        <fullName evidence="2">VOC domain-containing protein</fullName>
    </recommendedName>
</protein>
<dbReference type="RefSeq" id="WP_021595073.1">
    <property type="nucleotide sequence ID" value="NZ_FOVH01000008.1"/>
</dbReference>
<keyword evidence="4" id="KW-1185">Reference proteome</keyword>
<feature type="region of interest" description="Disordered" evidence="1">
    <location>
        <begin position="259"/>
        <end position="281"/>
    </location>
</feature>
<dbReference type="Gene3D" id="3.10.180.10">
    <property type="entry name" value="2,3-Dihydroxybiphenyl 1,2-Dioxygenase, domain 1"/>
    <property type="match status" value="2"/>
</dbReference>
<dbReference type="CDD" id="cd07247">
    <property type="entry name" value="SgaA_N_like"/>
    <property type="match status" value="2"/>
</dbReference>
<dbReference type="InterPro" id="IPR037523">
    <property type="entry name" value="VOC_core"/>
</dbReference>
<feature type="domain" description="VOC" evidence="2">
    <location>
        <begin position="143"/>
        <end position="260"/>
    </location>
</feature>
<accession>A0A1I5IZF3</accession>
<dbReference type="Pfam" id="PF18029">
    <property type="entry name" value="Glyoxalase_6"/>
    <property type="match status" value="1"/>
</dbReference>
<dbReference type="eggNOG" id="COG3324">
    <property type="taxonomic scope" value="Bacteria"/>
</dbReference>
<evidence type="ECO:0000313" key="3">
    <source>
        <dbReference type="EMBL" id="SFO65917.1"/>
    </source>
</evidence>
<organism evidence="3 4">
    <name type="scientific">Actinomadura madurae</name>
    <dbReference type="NCBI Taxonomy" id="1993"/>
    <lineage>
        <taxon>Bacteria</taxon>
        <taxon>Bacillati</taxon>
        <taxon>Actinomycetota</taxon>
        <taxon>Actinomycetes</taxon>
        <taxon>Streptosporangiales</taxon>
        <taxon>Thermomonosporaceae</taxon>
        <taxon>Actinomadura</taxon>
    </lineage>
</organism>
<feature type="domain" description="VOC" evidence="2">
    <location>
        <begin position="11"/>
        <end position="128"/>
    </location>
</feature>
<dbReference type="PROSITE" id="PS51819">
    <property type="entry name" value="VOC"/>
    <property type="match status" value="2"/>
</dbReference>
<dbReference type="PANTHER" id="PTHR33993:SF14">
    <property type="entry name" value="GB|AAF24581.1"/>
    <property type="match status" value="1"/>
</dbReference>
<dbReference type="SUPFAM" id="SSF54593">
    <property type="entry name" value="Glyoxalase/Bleomycin resistance protein/Dihydroxybiphenyl dioxygenase"/>
    <property type="match status" value="2"/>
</dbReference>
<evidence type="ECO:0000256" key="1">
    <source>
        <dbReference type="SAM" id="MobiDB-lite"/>
    </source>
</evidence>
<name>A0A1I5IZF3_9ACTN</name>
<dbReference type="InParanoid" id="A0A1I5IZF3"/>
<dbReference type="InterPro" id="IPR052164">
    <property type="entry name" value="Anthracycline_SecMetBiosynth"/>
</dbReference>
<dbReference type="InterPro" id="IPR029068">
    <property type="entry name" value="Glyas_Bleomycin-R_OHBP_Dase"/>
</dbReference>
<dbReference type="Proteomes" id="UP000183413">
    <property type="component" value="Unassembled WGS sequence"/>
</dbReference>
<evidence type="ECO:0000313" key="4">
    <source>
        <dbReference type="Proteomes" id="UP000183413"/>
    </source>
</evidence>
<dbReference type="OrthoDB" id="9793039at2"/>
<dbReference type="EMBL" id="FOVH01000008">
    <property type="protein sequence ID" value="SFO65917.1"/>
    <property type="molecule type" value="Genomic_DNA"/>
</dbReference>
<dbReference type="PANTHER" id="PTHR33993">
    <property type="entry name" value="GLYOXALASE-RELATED"/>
    <property type="match status" value="1"/>
</dbReference>
<evidence type="ECO:0000259" key="2">
    <source>
        <dbReference type="PROSITE" id="PS51819"/>
    </source>
</evidence>
<dbReference type="InterPro" id="IPR041581">
    <property type="entry name" value="Glyoxalase_6"/>
</dbReference>
<dbReference type="STRING" id="1993.SAMN04489713_108192"/>
<proteinExistence type="predicted"/>
<gene>
    <name evidence="3" type="ORF">SAMN04489713_108192</name>
</gene>
<dbReference type="AlphaFoldDB" id="A0A1I5IZF3"/>
<dbReference type="Pfam" id="PF00903">
    <property type="entry name" value="Glyoxalase"/>
    <property type="match status" value="1"/>
</dbReference>
<reference evidence="3 4" key="1">
    <citation type="submission" date="2016-10" db="EMBL/GenBank/DDBJ databases">
        <authorList>
            <person name="de Groot N.N."/>
        </authorList>
    </citation>
    <scope>NUCLEOTIDE SEQUENCE [LARGE SCALE GENOMIC DNA]</scope>
    <source>
        <strain evidence="3 4">DSM 43067</strain>
    </source>
</reference>